<gene>
    <name evidence="4" type="ORF">OTI717_LOCUS11551</name>
    <name evidence="3" type="ORF">RFH988_LOCUS8145</name>
</gene>
<evidence type="ECO:0000256" key="1">
    <source>
        <dbReference type="SAM" id="MobiDB-lite"/>
    </source>
</evidence>
<dbReference type="Pfam" id="PF23086">
    <property type="entry name" value="Tudor_Coilin"/>
    <property type="match status" value="1"/>
</dbReference>
<dbReference type="InterPro" id="IPR056398">
    <property type="entry name" value="Tudor_Coilin"/>
</dbReference>
<name>A0A813YIC7_9BILA</name>
<evidence type="ECO:0000259" key="2">
    <source>
        <dbReference type="Pfam" id="PF23086"/>
    </source>
</evidence>
<dbReference type="PANTHER" id="PTHR15197">
    <property type="entry name" value="COILIN P80"/>
    <property type="match status" value="1"/>
</dbReference>
<protein>
    <recommendedName>
        <fullName evidence="2">Coilin tudor domain-containing protein</fullName>
    </recommendedName>
</protein>
<dbReference type="GO" id="GO:0030619">
    <property type="term" value="F:U1 snRNA binding"/>
    <property type="evidence" value="ECO:0007669"/>
    <property type="project" value="TreeGrafter"/>
</dbReference>
<dbReference type="EMBL" id="CAJOAX010001105">
    <property type="protein sequence ID" value="CAF3686037.1"/>
    <property type="molecule type" value="Genomic_DNA"/>
</dbReference>
<dbReference type="GO" id="GO:0015030">
    <property type="term" value="C:Cajal body"/>
    <property type="evidence" value="ECO:0007669"/>
    <property type="project" value="TreeGrafter"/>
</dbReference>
<evidence type="ECO:0000313" key="5">
    <source>
        <dbReference type="Proteomes" id="UP000663882"/>
    </source>
</evidence>
<sequence>MNAIRVQIHLKYIFDDNSSKKFHNFWYAFEPLKLLTINDIIEDIRLNYLKNHISLSIEEKDEQTFIFNLNDYQLLPFTSSQILRDNDQLTLMSLKTNSLHKKSLQDSINFNLSSSIPIEPPQILSENNNKRQRIESVEQNIPSESTITITKSIENIDEQSCKKKIKTKSTENQVIVPSIIQSTPEPPVVQPTPTPLKEPIFVKELTSEPPLSLPSTNVRIRELRSKTPTWKSQTLPVKDNAQDKMHIRFDSDSDEELLSQTQTTNEENKQTEKLSVVNDINSSIRIDTIPTTISTDITQTKPTKKTVDLLFEMKQHKTLHERQAKQIQQQFGRKRAQHKKRALDYFSMANFVDQAFGLDKSELIKQISPNGYHSSSSTPQTLPTSFNKLARLPLVAEAIENYDKIYDLYPPITQCPSIQTRIAFKLLELGEDFCPKMSTFKEGLVVDVNQTTGELTIQLDNPFQTVFDQPSKFYAPTEEQSEESLTTVVLPFSDLNSVRLLSTSNKDITI</sequence>
<dbReference type="InterPro" id="IPR024822">
    <property type="entry name" value="Coilin"/>
</dbReference>
<accession>A0A813YIC7</accession>
<dbReference type="GO" id="GO:0030620">
    <property type="term" value="F:U2 snRNA binding"/>
    <property type="evidence" value="ECO:0007669"/>
    <property type="project" value="TreeGrafter"/>
</dbReference>
<organism evidence="3 5">
    <name type="scientific">Rotaria sordida</name>
    <dbReference type="NCBI Taxonomy" id="392033"/>
    <lineage>
        <taxon>Eukaryota</taxon>
        <taxon>Metazoa</taxon>
        <taxon>Spiralia</taxon>
        <taxon>Gnathifera</taxon>
        <taxon>Rotifera</taxon>
        <taxon>Eurotatoria</taxon>
        <taxon>Bdelloidea</taxon>
        <taxon>Philodinida</taxon>
        <taxon>Philodinidae</taxon>
        <taxon>Rotaria</taxon>
    </lineage>
</organism>
<dbReference type="AlphaFoldDB" id="A0A813YIC7"/>
<dbReference type="GO" id="GO:0000387">
    <property type="term" value="P:spliceosomal snRNP assembly"/>
    <property type="evidence" value="ECO:0007669"/>
    <property type="project" value="TreeGrafter"/>
</dbReference>
<reference evidence="3" key="1">
    <citation type="submission" date="2021-02" db="EMBL/GenBank/DDBJ databases">
        <authorList>
            <person name="Nowell W R."/>
        </authorList>
    </citation>
    <scope>NUCLEOTIDE SEQUENCE</scope>
</reference>
<dbReference type="PANTHER" id="PTHR15197:SF0">
    <property type="entry name" value="COILIN"/>
    <property type="match status" value="1"/>
</dbReference>
<dbReference type="EMBL" id="CAJNOO010000270">
    <property type="protein sequence ID" value="CAF0884469.1"/>
    <property type="molecule type" value="Genomic_DNA"/>
</dbReference>
<evidence type="ECO:0000313" key="4">
    <source>
        <dbReference type="EMBL" id="CAF3686037.1"/>
    </source>
</evidence>
<dbReference type="Proteomes" id="UP000663823">
    <property type="component" value="Unassembled WGS sequence"/>
</dbReference>
<feature type="region of interest" description="Disordered" evidence="1">
    <location>
        <begin position="251"/>
        <end position="272"/>
    </location>
</feature>
<dbReference type="OrthoDB" id="74813at2759"/>
<evidence type="ECO:0000313" key="3">
    <source>
        <dbReference type="EMBL" id="CAF0884469.1"/>
    </source>
</evidence>
<proteinExistence type="predicted"/>
<dbReference type="Proteomes" id="UP000663882">
    <property type="component" value="Unassembled WGS sequence"/>
</dbReference>
<feature type="domain" description="Coilin tudor" evidence="2">
    <location>
        <begin position="407"/>
        <end position="502"/>
    </location>
</feature>
<comment type="caution">
    <text evidence="3">The sequence shown here is derived from an EMBL/GenBank/DDBJ whole genome shotgun (WGS) entry which is preliminary data.</text>
</comment>